<organism evidence="3 4">
    <name type="scientific">Linum trigynum</name>
    <dbReference type="NCBI Taxonomy" id="586398"/>
    <lineage>
        <taxon>Eukaryota</taxon>
        <taxon>Viridiplantae</taxon>
        <taxon>Streptophyta</taxon>
        <taxon>Embryophyta</taxon>
        <taxon>Tracheophyta</taxon>
        <taxon>Spermatophyta</taxon>
        <taxon>Magnoliopsida</taxon>
        <taxon>eudicotyledons</taxon>
        <taxon>Gunneridae</taxon>
        <taxon>Pentapetalae</taxon>
        <taxon>rosids</taxon>
        <taxon>fabids</taxon>
        <taxon>Malpighiales</taxon>
        <taxon>Linaceae</taxon>
        <taxon>Linum</taxon>
    </lineage>
</organism>
<dbReference type="AlphaFoldDB" id="A0AAV2GD49"/>
<dbReference type="Proteomes" id="UP001497516">
    <property type="component" value="Chromosome 8"/>
</dbReference>
<evidence type="ECO:0000313" key="3">
    <source>
        <dbReference type="EMBL" id="CAL1407620.1"/>
    </source>
</evidence>
<accession>A0AAV2GD49</accession>
<dbReference type="CDD" id="cd06222">
    <property type="entry name" value="RNase_H_like"/>
    <property type="match status" value="1"/>
</dbReference>
<dbReference type="GO" id="GO:0004523">
    <property type="term" value="F:RNA-DNA hybrid ribonuclease activity"/>
    <property type="evidence" value="ECO:0007669"/>
    <property type="project" value="InterPro"/>
</dbReference>
<dbReference type="Gene3D" id="3.30.420.10">
    <property type="entry name" value="Ribonuclease H-like superfamily/Ribonuclease H"/>
    <property type="match status" value="1"/>
</dbReference>
<dbReference type="PANTHER" id="PTHR47074">
    <property type="entry name" value="BNAC02G40300D PROTEIN"/>
    <property type="match status" value="1"/>
</dbReference>
<dbReference type="Pfam" id="PF13966">
    <property type="entry name" value="zf-RVT"/>
    <property type="match status" value="1"/>
</dbReference>
<dbReference type="PANTHER" id="PTHR47074:SF48">
    <property type="entry name" value="POLYNUCLEOTIDYL TRANSFERASE, RIBONUCLEASE H-LIKE SUPERFAMILY PROTEIN"/>
    <property type="match status" value="1"/>
</dbReference>
<evidence type="ECO:0000259" key="1">
    <source>
        <dbReference type="Pfam" id="PF13456"/>
    </source>
</evidence>
<dbReference type="InterPro" id="IPR036397">
    <property type="entry name" value="RNaseH_sf"/>
</dbReference>
<dbReference type="InterPro" id="IPR002156">
    <property type="entry name" value="RNaseH_domain"/>
</dbReference>
<protein>
    <recommendedName>
        <fullName evidence="5">Reverse transcriptase zinc-binding domain-containing protein</fullName>
    </recommendedName>
</protein>
<dbReference type="EMBL" id="OZ034821">
    <property type="protein sequence ID" value="CAL1407620.1"/>
    <property type="molecule type" value="Genomic_DNA"/>
</dbReference>
<dbReference type="InterPro" id="IPR044730">
    <property type="entry name" value="RNase_H-like_dom_plant"/>
</dbReference>
<evidence type="ECO:0000259" key="2">
    <source>
        <dbReference type="Pfam" id="PF13966"/>
    </source>
</evidence>
<dbReference type="InterPro" id="IPR012337">
    <property type="entry name" value="RNaseH-like_sf"/>
</dbReference>
<feature type="domain" description="RNase H type-1" evidence="1">
    <location>
        <begin position="179"/>
        <end position="286"/>
    </location>
</feature>
<proteinExistence type="predicted"/>
<dbReference type="SUPFAM" id="SSF53098">
    <property type="entry name" value="Ribonuclease H-like"/>
    <property type="match status" value="1"/>
</dbReference>
<reference evidence="3 4" key="1">
    <citation type="submission" date="2024-04" db="EMBL/GenBank/DDBJ databases">
        <authorList>
            <person name="Fracassetti M."/>
        </authorList>
    </citation>
    <scope>NUCLEOTIDE SEQUENCE [LARGE SCALE GENOMIC DNA]</scope>
</reference>
<sequence>MDWDRLWKLQIPPKVKILLWRLAHEILPTGKNIEKKKKDAATECPFCNLEETQTHIFRECQWASRIWRPIIFRDLFEFEPTLSSGSWLCEVMERVDDETLEKLGLILWLIWHERNNQMFNKPKAEEWAIIGKALDFWEEYKSHHSKEQETKSSKKCTWEKPLEGWVMVNMDAAVMAGEGTGLVVRDENGKFLLAAVRWERKQWPPEIAELRAMDFGLQMVERQGFLPAVVESDCQNSIQKIKGEEDSRMEAGVVARELKERAESLGQIRWSFTKRTGNETAHLLAHSNYNWDSSESWALRPPMFILPHLEKDNLIT</sequence>
<dbReference type="InterPro" id="IPR052929">
    <property type="entry name" value="RNase_H-like_EbsB-rel"/>
</dbReference>
<evidence type="ECO:0008006" key="5">
    <source>
        <dbReference type="Google" id="ProtNLM"/>
    </source>
</evidence>
<dbReference type="GO" id="GO:0003676">
    <property type="term" value="F:nucleic acid binding"/>
    <property type="evidence" value="ECO:0007669"/>
    <property type="project" value="InterPro"/>
</dbReference>
<evidence type="ECO:0000313" key="4">
    <source>
        <dbReference type="Proteomes" id="UP001497516"/>
    </source>
</evidence>
<dbReference type="InterPro" id="IPR026960">
    <property type="entry name" value="RVT-Znf"/>
</dbReference>
<feature type="domain" description="Reverse transcriptase zinc-binding" evidence="2">
    <location>
        <begin position="3"/>
        <end position="67"/>
    </location>
</feature>
<gene>
    <name evidence="3" type="ORF">LTRI10_LOCUS47278</name>
</gene>
<dbReference type="Pfam" id="PF13456">
    <property type="entry name" value="RVT_3"/>
    <property type="match status" value="1"/>
</dbReference>
<keyword evidence="4" id="KW-1185">Reference proteome</keyword>
<name>A0AAV2GD49_9ROSI</name>